<reference evidence="1 2" key="1">
    <citation type="journal article" date="2013" name="Genome Announc.">
        <title>Draft Genome Sequence of Rhodococcus ruber Strain BKS 20-38.</title>
        <authorList>
            <person name="Bala M."/>
            <person name="Kumar S."/>
            <person name="Raghava G.P."/>
            <person name="Mayilraj S."/>
        </authorList>
    </citation>
    <scope>NUCLEOTIDE SEQUENCE [LARGE SCALE GENOMIC DNA]</scope>
    <source>
        <strain evidence="1 2">BKS 20-38</strain>
    </source>
</reference>
<dbReference type="Proteomes" id="UP000011731">
    <property type="component" value="Unassembled WGS sequence"/>
</dbReference>
<dbReference type="RefSeq" id="WP_003938830.1">
    <property type="nucleotide sequence ID" value="NZ_AOEX01000093.1"/>
</dbReference>
<dbReference type="EMBL" id="AOEX01000093">
    <property type="protein sequence ID" value="EME53727.1"/>
    <property type="molecule type" value="Genomic_DNA"/>
</dbReference>
<name>M2YGA4_9NOCA</name>
<dbReference type="AlphaFoldDB" id="M2YGA4"/>
<protein>
    <recommendedName>
        <fullName evidence="3">Minor tail protein</fullName>
    </recommendedName>
</protein>
<evidence type="ECO:0000313" key="1">
    <source>
        <dbReference type="EMBL" id="EME53727.1"/>
    </source>
</evidence>
<accession>M2YGA4</accession>
<evidence type="ECO:0008006" key="3">
    <source>
        <dbReference type="Google" id="ProtNLM"/>
    </source>
</evidence>
<proteinExistence type="predicted"/>
<dbReference type="PATRIC" id="fig|1278076.4.peg.4885"/>
<sequence length="557" mass="60044">MSSMGMNKSGTQTLTRASWVKLTSFTVRSGYPDTVISNNALVMNAPGVGNLGYRISFSTNGDIQQVRVVKNGSEVIGPAVNVGVVGSVTGITVAAGDTLELQGYSDSFFTSRTQVTETTTYLTFDQTTQDHPASSGPEVGWYTSSSVEAEKFAATNPTMLGWSTTAGVDLDVAAAAAPSIGWTVDAFLYKPENYEGTAEATLGWTTEADLTVLRKAQPPEVLWEDTAVSVHTVDGRLLGALLCSSMEGITWGRELREVSSCEITALTQADPDLFEDLRPWVHWVTVWHGERPVWSGPIQQATIGRTRTRITAKDTGTFMWRTRVPITRQWADTDPTKIAATVLASMNELHGITAPPIVLPAVTDAFTYAAVADSRMLHQMFDDLVKLGLEWTVVAGRFILGKFPEAPVATLAECDFLVEIERMRDGTATFNDVRVQGQNWAQSATAPLAGLRLQTLVSLDDVFGVSNIQKAARLYAAETAAIRDVLVLPPSSSLHPEADVDFDDLIPGKVLLVQAEGVSSPMRIDQVNVSASPAGFDTQITLVAVQNRGEIAELVGR</sequence>
<evidence type="ECO:0000313" key="2">
    <source>
        <dbReference type="Proteomes" id="UP000011731"/>
    </source>
</evidence>
<gene>
    <name evidence="1" type="ORF">G352_23846</name>
</gene>
<organism evidence="1 2">
    <name type="scientific">Rhodococcus ruber BKS 20-38</name>
    <dbReference type="NCBI Taxonomy" id="1278076"/>
    <lineage>
        <taxon>Bacteria</taxon>
        <taxon>Bacillati</taxon>
        <taxon>Actinomycetota</taxon>
        <taxon>Actinomycetes</taxon>
        <taxon>Mycobacteriales</taxon>
        <taxon>Nocardiaceae</taxon>
        <taxon>Rhodococcus</taxon>
    </lineage>
</organism>
<comment type="caution">
    <text evidence="1">The sequence shown here is derived from an EMBL/GenBank/DDBJ whole genome shotgun (WGS) entry which is preliminary data.</text>
</comment>
<keyword evidence="2" id="KW-1185">Reference proteome</keyword>